<feature type="non-terminal residue" evidence="2">
    <location>
        <position position="1"/>
    </location>
</feature>
<dbReference type="AlphaFoldDB" id="A0A371G1J4"/>
<dbReference type="PANTHER" id="PTHR33067:SF9">
    <property type="entry name" value="RNA-DIRECTED DNA POLYMERASE"/>
    <property type="match status" value="1"/>
</dbReference>
<dbReference type="Gene3D" id="2.40.70.10">
    <property type="entry name" value="Acid Proteases"/>
    <property type="match status" value="1"/>
</dbReference>
<sequence>MMPAQNNAPSMEEWMKFQQNMNVTMHDLKMQIGQLANLSAGSRNLPSQPILNPKGGKVSAVTLRSGKELHVAPQPKSTPTKAETEKEADSQVQQQARPILLPFSSRTISAKKLETDEDLLKMFRRVPKYAKVLKELCMHKRNKLKGGAEVGGVLSTFIQNNNTARTQQALPQKCKDPRIFLIPCTIGGCTFDDAMLDLGASINVMPALVYKSLNFGDLEPTGVVIQLANRSVVQPVGILEDVLVQLNDLIFPTDFYLLEMEDETSGKRVNFNSWTAISDDGKDED</sequence>
<dbReference type="Proteomes" id="UP000257109">
    <property type="component" value="Unassembled WGS sequence"/>
</dbReference>
<accession>A0A371G1J4</accession>
<gene>
    <name evidence="2" type="ORF">CR513_34509</name>
</gene>
<proteinExistence type="predicted"/>
<dbReference type="OrthoDB" id="778454at2759"/>
<evidence type="ECO:0000313" key="2">
    <source>
        <dbReference type="EMBL" id="RDX84434.1"/>
    </source>
</evidence>
<dbReference type="InterPro" id="IPR021109">
    <property type="entry name" value="Peptidase_aspartic_dom_sf"/>
</dbReference>
<protein>
    <recommendedName>
        <fullName evidence="4">Aspartic peptidase DDI1-type domain-containing protein</fullName>
    </recommendedName>
</protein>
<comment type="caution">
    <text evidence="2">The sequence shown here is derived from an EMBL/GenBank/DDBJ whole genome shotgun (WGS) entry which is preliminary data.</text>
</comment>
<name>A0A371G1J4_MUCPR</name>
<feature type="region of interest" description="Disordered" evidence="1">
    <location>
        <begin position="65"/>
        <end position="94"/>
    </location>
</feature>
<dbReference type="EMBL" id="QJKJ01007050">
    <property type="protein sequence ID" value="RDX84434.1"/>
    <property type="molecule type" value="Genomic_DNA"/>
</dbReference>
<reference evidence="2" key="1">
    <citation type="submission" date="2018-05" db="EMBL/GenBank/DDBJ databases">
        <title>Draft genome of Mucuna pruriens seed.</title>
        <authorList>
            <person name="Nnadi N.E."/>
            <person name="Vos R."/>
            <person name="Hasami M.H."/>
            <person name="Devisetty U.K."/>
            <person name="Aguiy J.C."/>
        </authorList>
    </citation>
    <scope>NUCLEOTIDE SEQUENCE [LARGE SCALE GENOMIC DNA]</scope>
    <source>
        <strain evidence="2">JCA_2017</strain>
    </source>
</reference>
<evidence type="ECO:0000256" key="1">
    <source>
        <dbReference type="SAM" id="MobiDB-lite"/>
    </source>
</evidence>
<evidence type="ECO:0008006" key="4">
    <source>
        <dbReference type="Google" id="ProtNLM"/>
    </source>
</evidence>
<evidence type="ECO:0000313" key="3">
    <source>
        <dbReference type="Proteomes" id="UP000257109"/>
    </source>
</evidence>
<dbReference type="CDD" id="cd00303">
    <property type="entry name" value="retropepsin_like"/>
    <property type="match status" value="1"/>
</dbReference>
<organism evidence="2 3">
    <name type="scientific">Mucuna pruriens</name>
    <name type="common">Velvet bean</name>
    <name type="synonym">Dolichos pruriens</name>
    <dbReference type="NCBI Taxonomy" id="157652"/>
    <lineage>
        <taxon>Eukaryota</taxon>
        <taxon>Viridiplantae</taxon>
        <taxon>Streptophyta</taxon>
        <taxon>Embryophyta</taxon>
        <taxon>Tracheophyta</taxon>
        <taxon>Spermatophyta</taxon>
        <taxon>Magnoliopsida</taxon>
        <taxon>eudicotyledons</taxon>
        <taxon>Gunneridae</taxon>
        <taxon>Pentapetalae</taxon>
        <taxon>rosids</taxon>
        <taxon>fabids</taxon>
        <taxon>Fabales</taxon>
        <taxon>Fabaceae</taxon>
        <taxon>Papilionoideae</taxon>
        <taxon>50 kb inversion clade</taxon>
        <taxon>NPAAA clade</taxon>
        <taxon>indigoferoid/millettioid clade</taxon>
        <taxon>Phaseoleae</taxon>
        <taxon>Mucuna</taxon>
    </lineage>
</organism>
<dbReference type="PANTHER" id="PTHR33067">
    <property type="entry name" value="RNA-DIRECTED DNA POLYMERASE-RELATED"/>
    <property type="match status" value="1"/>
</dbReference>
<keyword evidence="3" id="KW-1185">Reference proteome</keyword>